<feature type="region of interest" description="Disordered" evidence="1">
    <location>
        <begin position="1"/>
        <end position="23"/>
    </location>
</feature>
<organism evidence="2">
    <name type="scientific">Oryza punctata</name>
    <name type="common">Red rice</name>
    <dbReference type="NCBI Taxonomy" id="4537"/>
    <lineage>
        <taxon>Eukaryota</taxon>
        <taxon>Viridiplantae</taxon>
        <taxon>Streptophyta</taxon>
        <taxon>Embryophyta</taxon>
        <taxon>Tracheophyta</taxon>
        <taxon>Spermatophyta</taxon>
        <taxon>Magnoliopsida</taxon>
        <taxon>Liliopsida</taxon>
        <taxon>Poales</taxon>
        <taxon>Poaceae</taxon>
        <taxon>BOP clade</taxon>
        <taxon>Oryzoideae</taxon>
        <taxon>Oryzeae</taxon>
        <taxon>Oryzinae</taxon>
        <taxon>Oryza</taxon>
    </lineage>
</organism>
<reference evidence="2" key="2">
    <citation type="submission" date="2018-05" db="EMBL/GenBank/DDBJ databases">
        <title>OpunRS2 (Oryza punctata Reference Sequence Version 2).</title>
        <authorList>
            <person name="Zhang J."/>
            <person name="Kudrna D."/>
            <person name="Lee S."/>
            <person name="Talag J."/>
            <person name="Welchert J."/>
            <person name="Wing R.A."/>
        </authorList>
    </citation>
    <scope>NUCLEOTIDE SEQUENCE [LARGE SCALE GENOMIC DNA]</scope>
</reference>
<proteinExistence type="predicted"/>
<name>A0A0E0LPF3_ORYPU</name>
<protein>
    <submittedName>
        <fullName evidence="2">Uncharacterized protein</fullName>
    </submittedName>
</protein>
<keyword evidence="3" id="KW-1185">Reference proteome</keyword>
<reference evidence="2" key="1">
    <citation type="submission" date="2015-04" db="UniProtKB">
        <authorList>
            <consortium name="EnsemblPlants"/>
        </authorList>
    </citation>
    <scope>IDENTIFICATION</scope>
</reference>
<evidence type="ECO:0000256" key="1">
    <source>
        <dbReference type="SAM" id="MobiDB-lite"/>
    </source>
</evidence>
<dbReference type="Gramene" id="OPUNC07G23840.1">
    <property type="protein sequence ID" value="OPUNC07G23840.1"/>
    <property type="gene ID" value="OPUNC07G23840"/>
</dbReference>
<dbReference type="AlphaFoldDB" id="A0A0E0LPF3"/>
<dbReference type="HOGENOM" id="CLU_2350392_0_0_1"/>
<evidence type="ECO:0000313" key="3">
    <source>
        <dbReference type="Proteomes" id="UP000026962"/>
    </source>
</evidence>
<accession>A0A0E0LPF3</accession>
<dbReference type="Proteomes" id="UP000026962">
    <property type="component" value="Chromosome 7"/>
</dbReference>
<dbReference type="EnsemblPlants" id="OPUNC07G23840.1">
    <property type="protein sequence ID" value="OPUNC07G23840.1"/>
    <property type="gene ID" value="OPUNC07G23840"/>
</dbReference>
<sequence length="97" mass="10569">MAAAPTLLPARARHGRRRREGGMDDVGGFGWAGKLMEGWRWRGDAKQPRLFSGREHRELRRGGGGGGGVGVRFDSGLRLGLEAVGARMHRPIVIARL</sequence>
<evidence type="ECO:0000313" key="2">
    <source>
        <dbReference type="EnsemblPlants" id="OPUNC07G23840.1"/>
    </source>
</evidence>
<feature type="compositionally biased region" description="Low complexity" evidence="1">
    <location>
        <begin position="1"/>
        <end position="10"/>
    </location>
</feature>